<gene>
    <name evidence="2" type="ORF">LSAA_4132</name>
</gene>
<dbReference type="Proteomes" id="UP000675881">
    <property type="component" value="Chromosome 13"/>
</dbReference>
<organism evidence="2 3">
    <name type="scientific">Lepeophtheirus salmonis</name>
    <name type="common">Salmon louse</name>
    <name type="synonym">Caligus salmonis</name>
    <dbReference type="NCBI Taxonomy" id="72036"/>
    <lineage>
        <taxon>Eukaryota</taxon>
        <taxon>Metazoa</taxon>
        <taxon>Ecdysozoa</taxon>
        <taxon>Arthropoda</taxon>
        <taxon>Crustacea</taxon>
        <taxon>Multicrustacea</taxon>
        <taxon>Hexanauplia</taxon>
        <taxon>Copepoda</taxon>
        <taxon>Siphonostomatoida</taxon>
        <taxon>Caligidae</taxon>
        <taxon>Lepeophtheirus</taxon>
    </lineage>
</organism>
<accession>A0A7R8CML5</accession>
<feature type="region of interest" description="Disordered" evidence="1">
    <location>
        <begin position="69"/>
        <end position="113"/>
    </location>
</feature>
<protein>
    <submittedName>
        <fullName evidence="2">(salmon louse) hypothetical protein</fullName>
    </submittedName>
</protein>
<feature type="compositionally biased region" description="Pro residues" evidence="1">
    <location>
        <begin position="70"/>
        <end position="113"/>
    </location>
</feature>
<evidence type="ECO:0000313" key="3">
    <source>
        <dbReference type="Proteomes" id="UP000675881"/>
    </source>
</evidence>
<reference evidence="2" key="1">
    <citation type="submission" date="2021-02" db="EMBL/GenBank/DDBJ databases">
        <authorList>
            <person name="Bekaert M."/>
        </authorList>
    </citation>
    <scope>NUCLEOTIDE SEQUENCE</scope>
    <source>
        <strain evidence="2">IoA-00</strain>
    </source>
</reference>
<evidence type="ECO:0000313" key="2">
    <source>
        <dbReference type="EMBL" id="CAF2822851.1"/>
    </source>
</evidence>
<dbReference type="EMBL" id="HG994592">
    <property type="protein sequence ID" value="CAF2822851.1"/>
    <property type="molecule type" value="Genomic_DNA"/>
</dbReference>
<proteinExistence type="predicted"/>
<keyword evidence="3" id="KW-1185">Reference proteome</keyword>
<dbReference type="AlphaFoldDB" id="A0A7R8CML5"/>
<evidence type="ECO:0000256" key="1">
    <source>
        <dbReference type="SAM" id="MobiDB-lite"/>
    </source>
</evidence>
<name>A0A7R8CML5_LEPSM</name>
<sequence>MLQFKIPSVLLASVLGDRHAPHHPAPAPYHALLRPTNQHPTMRAPNPMPSNMVSLMTTLELTPYQAPAPSYKPAPYHAPPPTYKPAPSYKPTPTPAYKPAPSYEPTPIPSYKA</sequence>